<evidence type="ECO:0000313" key="6">
    <source>
        <dbReference type="Proteomes" id="UP001341840"/>
    </source>
</evidence>
<keyword evidence="6" id="KW-1185">Reference proteome</keyword>
<dbReference type="Pfam" id="PF02902">
    <property type="entry name" value="Peptidase_C48"/>
    <property type="match status" value="1"/>
</dbReference>
<dbReference type="SUPFAM" id="SSF54001">
    <property type="entry name" value="Cysteine proteinases"/>
    <property type="match status" value="1"/>
</dbReference>
<name>A0ABU6X5Z7_9FABA</name>
<proteinExistence type="inferred from homology"/>
<keyword evidence="2" id="KW-0645">Protease</keyword>
<evidence type="ECO:0000259" key="4">
    <source>
        <dbReference type="Pfam" id="PF02902"/>
    </source>
</evidence>
<accession>A0ABU6X5Z7</accession>
<keyword evidence="3" id="KW-0378">Hydrolase</keyword>
<sequence length="165" mass="19625">MFEKYEHKWLDDKKKPQDFRTLLKHKEFLSYLDKDRLQNHRFSNILDQLLRWAGRPSMFRRGQNSLLPMYINIPQQPNEYDCAVFVMKWMEELDPTILKECHDGTRGHNIQPWTARKIVSNILLSPENTMRLDVITEVNEIRLSRPAAPLRSPFTQLDSADLKTN</sequence>
<dbReference type="Gene3D" id="3.40.395.10">
    <property type="entry name" value="Adenoviral Proteinase, Chain A"/>
    <property type="match status" value="1"/>
</dbReference>
<reference evidence="5 6" key="1">
    <citation type="journal article" date="2023" name="Plants (Basel)">
        <title>Bridging the Gap: Combining Genomics and Transcriptomics Approaches to Understand Stylosanthes scabra, an Orphan Legume from the Brazilian Caatinga.</title>
        <authorList>
            <person name="Ferreira-Neto J.R.C."/>
            <person name="da Silva M.D."/>
            <person name="Binneck E."/>
            <person name="de Melo N.F."/>
            <person name="da Silva R.H."/>
            <person name="de Melo A.L.T.M."/>
            <person name="Pandolfi V."/>
            <person name="Bustamante F.O."/>
            <person name="Brasileiro-Vidal A.C."/>
            <person name="Benko-Iseppon A.M."/>
        </authorList>
    </citation>
    <scope>NUCLEOTIDE SEQUENCE [LARGE SCALE GENOMIC DNA]</scope>
    <source>
        <tissue evidence="5">Leaves</tissue>
    </source>
</reference>
<protein>
    <recommendedName>
        <fullName evidence="4">Ubiquitin-like protease family profile domain-containing protein</fullName>
    </recommendedName>
</protein>
<evidence type="ECO:0000256" key="2">
    <source>
        <dbReference type="ARBA" id="ARBA00022670"/>
    </source>
</evidence>
<comment type="caution">
    <text evidence="5">The sequence shown here is derived from an EMBL/GenBank/DDBJ whole genome shotgun (WGS) entry which is preliminary data.</text>
</comment>
<dbReference type="EMBL" id="JASCZI010211515">
    <property type="protein sequence ID" value="MED6193549.1"/>
    <property type="molecule type" value="Genomic_DNA"/>
</dbReference>
<dbReference type="InterPro" id="IPR003653">
    <property type="entry name" value="Peptidase_C48_C"/>
</dbReference>
<evidence type="ECO:0000256" key="3">
    <source>
        <dbReference type="ARBA" id="ARBA00022801"/>
    </source>
</evidence>
<feature type="domain" description="Ubiquitin-like protease family profile" evidence="4">
    <location>
        <begin position="38"/>
        <end position="92"/>
    </location>
</feature>
<comment type="similarity">
    <text evidence="1">Belongs to the peptidase C48 family.</text>
</comment>
<evidence type="ECO:0000313" key="5">
    <source>
        <dbReference type="EMBL" id="MED6193549.1"/>
    </source>
</evidence>
<dbReference type="Proteomes" id="UP001341840">
    <property type="component" value="Unassembled WGS sequence"/>
</dbReference>
<gene>
    <name evidence="5" type="ORF">PIB30_020693</name>
</gene>
<dbReference type="InterPro" id="IPR038765">
    <property type="entry name" value="Papain-like_cys_pep_sf"/>
</dbReference>
<organism evidence="5 6">
    <name type="scientific">Stylosanthes scabra</name>
    <dbReference type="NCBI Taxonomy" id="79078"/>
    <lineage>
        <taxon>Eukaryota</taxon>
        <taxon>Viridiplantae</taxon>
        <taxon>Streptophyta</taxon>
        <taxon>Embryophyta</taxon>
        <taxon>Tracheophyta</taxon>
        <taxon>Spermatophyta</taxon>
        <taxon>Magnoliopsida</taxon>
        <taxon>eudicotyledons</taxon>
        <taxon>Gunneridae</taxon>
        <taxon>Pentapetalae</taxon>
        <taxon>rosids</taxon>
        <taxon>fabids</taxon>
        <taxon>Fabales</taxon>
        <taxon>Fabaceae</taxon>
        <taxon>Papilionoideae</taxon>
        <taxon>50 kb inversion clade</taxon>
        <taxon>dalbergioids sensu lato</taxon>
        <taxon>Dalbergieae</taxon>
        <taxon>Pterocarpus clade</taxon>
        <taxon>Stylosanthes</taxon>
    </lineage>
</organism>
<evidence type="ECO:0000256" key="1">
    <source>
        <dbReference type="ARBA" id="ARBA00005234"/>
    </source>
</evidence>